<name>A0ABS1DK59_9PROT</name>
<feature type="compositionally biased region" description="Polar residues" evidence="1">
    <location>
        <begin position="53"/>
        <end position="67"/>
    </location>
</feature>
<evidence type="ECO:0000256" key="1">
    <source>
        <dbReference type="SAM" id="MobiDB-lite"/>
    </source>
</evidence>
<evidence type="ECO:0000313" key="3">
    <source>
        <dbReference type="Proteomes" id="UP001296873"/>
    </source>
</evidence>
<reference evidence="2 3" key="1">
    <citation type="journal article" date="2020" name="Microorganisms">
        <title>Osmotic Adaptation and Compatible Solute Biosynthesis of Phototrophic Bacteria as Revealed from Genome Analyses.</title>
        <authorList>
            <person name="Imhoff J.F."/>
            <person name="Rahn T."/>
            <person name="Kunzel S."/>
            <person name="Keller A."/>
            <person name="Neulinger S.C."/>
        </authorList>
    </citation>
    <scope>NUCLEOTIDE SEQUENCE [LARGE SCALE GENOMIC DNA]</scope>
    <source>
        <strain evidence="2 3">DSM 9895</strain>
    </source>
</reference>
<proteinExistence type="predicted"/>
<feature type="region of interest" description="Disordered" evidence="1">
    <location>
        <begin position="1"/>
        <end position="31"/>
    </location>
</feature>
<organism evidence="2 3">
    <name type="scientific">Rhodovibrio sodomensis</name>
    <dbReference type="NCBI Taxonomy" id="1088"/>
    <lineage>
        <taxon>Bacteria</taxon>
        <taxon>Pseudomonadati</taxon>
        <taxon>Pseudomonadota</taxon>
        <taxon>Alphaproteobacteria</taxon>
        <taxon>Rhodospirillales</taxon>
        <taxon>Rhodovibrionaceae</taxon>
        <taxon>Rhodovibrio</taxon>
    </lineage>
</organism>
<feature type="region of interest" description="Disordered" evidence="1">
    <location>
        <begin position="48"/>
        <end position="67"/>
    </location>
</feature>
<keyword evidence="3" id="KW-1185">Reference proteome</keyword>
<gene>
    <name evidence="2" type="ORF">CKO28_23015</name>
</gene>
<comment type="caution">
    <text evidence="2">The sequence shown here is derived from an EMBL/GenBank/DDBJ whole genome shotgun (WGS) entry which is preliminary data.</text>
</comment>
<dbReference type="EMBL" id="NRRL01000125">
    <property type="protein sequence ID" value="MBK1670890.1"/>
    <property type="molecule type" value="Genomic_DNA"/>
</dbReference>
<protein>
    <submittedName>
        <fullName evidence="2">Uncharacterized protein</fullName>
    </submittedName>
</protein>
<dbReference type="Proteomes" id="UP001296873">
    <property type="component" value="Unassembled WGS sequence"/>
</dbReference>
<evidence type="ECO:0000313" key="2">
    <source>
        <dbReference type="EMBL" id="MBK1670890.1"/>
    </source>
</evidence>
<accession>A0ABS1DK59</accession>
<sequence length="67" mass="7136">MMRVTSGRSRVRESRPPGSVRAKPNGLATRPRALTISEARMVSASPCGGACNTDFSLSRTGRSVSTR</sequence>